<organism evidence="10 11">
    <name type="scientific">Bionectria ochroleuca</name>
    <name type="common">Gliocladium roseum</name>
    <dbReference type="NCBI Taxonomy" id="29856"/>
    <lineage>
        <taxon>Eukaryota</taxon>
        <taxon>Fungi</taxon>
        <taxon>Dikarya</taxon>
        <taxon>Ascomycota</taxon>
        <taxon>Pezizomycotina</taxon>
        <taxon>Sordariomycetes</taxon>
        <taxon>Hypocreomycetidae</taxon>
        <taxon>Hypocreales</taxon>
        <taxon>Bionectriaceae</taxon>
        <taxon>Clonostachys</taxon>
    </lineage>
</organism>
<evidence type="ECO:0000313" key="11">
    <source>
        <dbReference type="Proteomes" id="UP000616885"/>
    </source>
</evidence>
<dbReference type="EMBL" id="JADCTT010000016">
    <property type="protein sequence ID" value="KAF9743980.1"/>
    <property type="molecule type" value="Genomic_DNA"/>
</dbReference>
<feature type="region of interest" description="Disordered" evidence="8">
    <location>
        <begin position="94"/>
        <end position="121"/>
    </location>
</feature>
<feature type="compositionally biased region" description="Polar residues" evidence="8">
    <location>
        <begin position="94"/>
        <end position="106"/>
    </location>
</feature>
<comment type="caution">
    <text evidence="10">The sequence shown here is derived from an EMBL/GenBank/DDBJ whole genome shotgun (WGS) entry which is preliminary data.</text>
</comment>
<evidence type="ECO:0000256" key="2">
    <source>
        <dbReference type="ARBA" id="ARBA00022723"/>
    </source>
</evidence>
<dbReference type="SMART" id="SM00906">
    <property type="entry name" value="Fungal_trans"/>
    <property type="match status" value="1"/>
</dbReference>
<dbReference type="Pfam" id="PF00172">
    <property type="entry name" value="Zn_clus"/>
    <property type="match status" value="1"/>
</dbReference>
<evidence type="ECO:0000256" key="4">
    <source>
        <dbReference type="ARBA" id="ARBA00023015"/>
    </source>
</evidence>
<comment type="subcellular location">
    <subcellularLocation>
        <location evidence="1">Nucleus</location>
    </subcellularLocation>
</comment>
<dbReference type="PANTHER" id="PTHR47782:SF12">
    <property type="entry name" value="ZN(II)2CYS6 TRANSCRIPTION FACTOR (EUROFUNG)"/>
    <property type="match status" value="1"/>
</dbReference>
<dbReference type="Proteomes" id="UP000616885">
    <property type="component" value="Unassembled WGS sequence"/>
</dbReference>
<gene>
    <name evidence="10" type="ORF">IM811_006320</name>
</gene>
<evidence type="ECO:0000256" key="5">
    <source>
        <dbReference type="ARBA" id="ARBA00023125"/>
    </source>
</evidence>
<dbReference type="CDD" id="cd00067">
    <property type="entry name" value="GAL4"/>
    <property type="match status" value="1"/>
</dbReference>
<proteinExistence type="predicted"/>
<dbReference type="GO" id="GO:0043565">
    <property type="term" value="F:sequence-specific DNA binding"/>
    <property type="evidence" value="ECO:0007669"/>
    <property type="project" value="TreeGrafter"/>
</dbReference>
<dbReference type="PROSITE" id="PS00463">
    <property type="entry name" value="ZN2_CY6_FUNGAL_1"/>
    <property type="match status" value="1"/>
</dbReference>
<dbReference type="PROSITE" id="PS50048">
    <property type="entry name" value="ZN2_CY6_FUNGAL_2"/>
    <property type="match status" value="1"/>
</dbReference>
<dbReference type="GO" id="GO:0006351">
    <property type="term" value="P:DNA-templated transcription"/>
    <property type="evidence" value="ECO:0007669"/>
    <property type="project" value="InterPro"/>
</dbReference>
<keyword evidence="3" id="KW-0862">Zinc</keyword>
<evidence type="ECO:0000259" key="9">
    <source>
        <dbReference type="PROSITE" id="PS50048"/>
    </source>
</evidence>
<dbReference type="InterPro" id="IPR052202">
    <property type="entry name" value="Yeast_MetPath_Reg"/>
</dbReference>
<dbReference type="AlphaFoldDB" id="A0A8H7K1N6"/>
<dbReference type="GO" id="GO:0008270">
    <property type="term" value="F:zinc ion binding"/>
    <property type="evidence" value="ECO:0007669"/>
    <property type="project" value="InterPro"/>
</dbReference>
<evidence type="ECO:0000256" key="7">
    <source>
        <dbReference type="ARBA" id="ARBA00023242"/>
    </source>
</evidence>
<evidence type="ECO:0000256" key="3">
    <source>
        <dbReference type="ARBA" id="ARBA00022833"/>
    </source>
</evidence>
<dbReference type="InterPro" id="IPR036864">
    <property type="entry name" value="Zn2-C6_fun-type_DNA-bd_sf"/>
</dbReference>
<dbReference type="GO" id="GO:0045944">
    <property type="term" value="P:positive regulation of transcription by RNA polymerase II"/>
    <property type="evidence" value="ECO:0007669"/>
    <property type="project" value="TreeGrafter"/>
</dbReference>
<keyword evidence="2" id="KW-0479">Metal-binding</keyword>
<name>A0A8H7K1N6_BIOOC</name>
<dbReference type="CDD" id="cd12148">
    <property type="entry name" value="fungal_TF_MHR"/>
    <property type="match status" value="1"/>
</dbReference>
<dbReference type="SMART" id="SM00066">
    <property type="entry name" value="GAL4"/>
    <property type="match status" value="1"/>
</dbReference>
<keyword evidence="5" id="KW-0238">DNA-binding</keyword>
<evidence type="ECO:0000256" key="8">
    <source>
        <dbReference type="SAM" id="MobiDB-lite"/>
    </source>
</evidence>
<sequence length="385" mass="41974">MNDISLGSRPQISGQRLALACDRCRRRKQKCDQGVPSCRRCIAAHAQCTTMTVDIAASNGGRGYVEQLEEKLQALQSLHLAVPQQSEPELLRLQKSTPPSSFSDNHSIAHPDSAAGSERLHSVPDIDSPLAHLTLAAMAVGGEVRHAYNFTLAEAITTVSSCNGSMLTMHAQDGAFVFGGILGESPATSLSRLIAAIPSEQAVELIDSYFDTIHLMFPWTDHSFIITMYSQISLRTGLLHTPMEELRMAVVLALGMDMCGRTSEADLLAHCISRQVNSYFSVPSQGEPDGLLDTQSLLLLSILSLYHPGAGLTWHHVGLTITRAISFGLHREPKHTDSVSSMEPHVCARRNTFWSAYSLDRITSLALGKPFSIQDCDITTSIRHT</sequence>
<accession>A0A8H7K1N6</accession>
<feature type="domain" description="Zn(2)-C6 fungal-type" evidence="9">
    <location>
        <begin position="20"/>
        <end position="50"/>
    </location>
</feature>
<evidence type="ECO:0000256" key="6">
    <source>
        <dbReference type="ARBA" id="ARBA00023163"/>
    </source>
</evidence>
<dbReference type="SUPFAM" id="SSF57701">
    <property type="entry name" value="Zn2/Cys6 DNA-binding domain"/>
    <property type="match status" value="1"/>
</dbReference>
<evidence type="ECO:0000256" key="1">
    <source>
        <dbReference type="ARBA" id="ARBA00004123"/>
    </source>
</evidence>
<reference evidence="10" key="1">
    <citation type="submission" date="2020-10" db="EMBL/GenBank/DDBJ databases">
        <title>High-Quality Genome Resource of Clonostachys rosea strain S41 by Oxford Nanopore Long-Read Sequencing.</title>
        <authorList>
            <person name="Wang H."/>
        </authorList>
    </citation>
    <scope>NUCLEOTIDE SEQUENCE</scope>
    <source>
        <strain evidence="10">S41</strain>
    </source>
</reference>
<dbReference type="GO" id="GO:0000981">
    <property type="term" value="F:DNA-binding transcription factor activity, RNA polymerase II-specific"/>
    <property type="evidence" value="ECO:0007669"/>
    <property type="project" value="InterPro"/>
</dbReference>
<dbReference type="PANTHER" id="PTHR47782">
    <property type="entry name" value="ZN(II)2CYS6 TRANSCRIPTION FACTOR (EUROFUNG)-RELATED"/>
    <property type="match status" value="1"/>
</dbReference>
<dbReference type="Pfam" id="PF04082">
    <property type="entry name" value="Fungal_trans"/>
    <property type="match status" value="1"/>
</dbReference>
<dbReference type="GO" id="GO:0005634">
    <property type="term" value="C:nucleus"/>
    <property type="evidence" value="ECO:0007669"/>
    <property type="project" value="UniProtKB-SubCell"/>
</dbReference>
<dbReference type="InterPro" id="IPR001138">
    <property type="entry name" value="Zn2Cys6_DnaBD"/>
</dbReference>
<protein>
    <recommendedName>
        <fullName evidence="9">Zn(2)-C6 fungal-type domain-containing protein</fullName>
    </recommendedName>
</protein>
<dbReference type="Gene3D" id="4.10.240.10">
    <property type="entry name" value="Zn(2)-C6 fungal-type DNA-binding domain"/>
    <property type="match status" value="1"/>
</dbReference>
<keyword evidence="4" id="KW-0805">Transcription regulation</keyword>
<keyword evidence="7" id="KW-0539">Nucleus</keyword>
<keyword evidence="6" id="KW-0804">Transcription</keyword>
<evidence type="ECO:0000313" key="10">
    <source>
        <dbReference type="EMBL" id="KAF9743980.1"/>
    </source>
</evidence>
<dbReference type="InterPro" id="IPR007219">
    <property type="entry name" value="XnlR_reg_dom"/>
</dbReference>